<keyword evidence="7" id="KW-0966">Cell projection</keyword>
<reference evidence="7 8" key="1">
    <citation type="journal article" date="2018" name="Genet. Mol. Biol.">
        <title>The genome sequence of Dyella jiangningensis FCAV SCS01 from a lignocellulose-decomposing microbial consortium metagenome reveals potential for biotechnological applications.</title>
        <authorList>
            <person name="Desiderato J.G."/>
            <person name="Alvarenga D.O."/>
            <person name="Constancio M.T.L."/>
            <person name="Alves L.M.C."/>
            <person name="Varani A.M."/>
        </authorList>
    </citation>
    <scope>NUCLEOTIDE SEQUENCE [LARGE SCALE GENOMIC DNA]</scope>
    <source>
        <strain evidence="7 8">FCAV SCS01</strain>
    </source>
</reference>
<dbReference type="AlphaFoldDB" id="A0A328P8R8"/>
<gene>
    <name evidence="7" type="ORF">CA260_04855</name>
</gene>
<dbReference type="InterPro" id="IPR001029">
    <property type="entry name" value="Flagellin_N"/>
</dbReference>
<dbReference type="Gene3D" id="2.170.280.10">
    <property type="entry name" value="f41 fragment of flagellin, middle domain"/>
    <property type="match status" value="1"/>
</dbReference>
<dbReference type="InterPro" id="IPR042187">
    <property type="entry name" value="Flagellin_C_sub2"/>
</dbReference>
<dbReference type="OrthoDB" id="9796789at2"/>
<dbReference type="RefSeq" id="WP_111981279.1">
    <property type="nucleotide sequence ID" value="NZ_NFZS01000001.1"/>
</dbReference>
<keyword evidence="7" id="KW-0969">Cilium</keyword>
<evidence type="ECO:0000259" key="5">
    <source>
        <dbReference type="Pfam" id="PF00669"/>
    </source>
</evidence>
<dbReference type="Gene3D" id="1.20.1330.10">
    <property type="entry name" value="f41 fragment of flagellin, N-terminal domain"/>
    <property type="match status" value="1"/>
</dbReference>
<dbReference type="GO" id="GO:0005576">
    <property type="term" value="C:extracellular region"/>
    <property type="evidence" value="ECO:0007669"/>
    <property type="project" value="UniProtKB-SubCell"/>
</dbReference>
<sequence length="483" mass="48409">MSLVINTNVSSLNAQNNLTKSKNALSQATARLSSGLKINSAADNAAGFAISQRYTTQIGGLSQASSNASDAINLAQTAGSALDQVTSNLQAIRDLAVQSANGTYTDADRSSIDQEVQQRLAEITRIANQTTFNGSKVLDGSMQTKSFQIGADVGQTISVSLGTSVKSSAMGQVAEVSTGDISSAFATGASVTGAAAKFTSDFSTTNGKFDVDGKTVTLSKDYSTDQSTLASDVQTQLGSGYAVSWDATNGLTIAETAQTGASVPASAAPAITNDAGALFGATPTPAAGTNGTIATEGLSINGTAIDTSGVKSLQDLSDAINAAGVSGVSAAVSGDGKGINFYSSAGLKIADTKGGVIGTNAKDVNAGATYTAGTDASVGGSLSTGSVSTVDKANDLISRVDVALKTVSDFAAQLGAVQNRFQSTISTVAAQTTNLQASQSTIQDADFAAETANLSKAQVLQQAGISVLAQANSNPQQVLKLLQ</sequence>
<dbReference type="PRINTS" id="PR00207">
    <property type="entry name" value="FLAGELLIN"/>
</dbReference>
<comment type="function">
    <text evidence="4">Flagellin is the subunit protein which polymerizes to form the filaments of bacterial flagella.</text>
</comment>
<dbReference type="Proteomes" id="UP000248926">
    <property type="component" value="Unassembled WGS sequence"/>
</dbReference>
<accession>A0A328P8R8</accession>
<feature type="domain" description="Flagellin C-terminal" evidence="6">
    <location>
        <begin position="398"/>
        <end position="482"/>
    </location>
</feature>
<name>A0A328P8R8_9GAMM</name>
<dbReference type="GO" id="GO:0009288">
    <property type="term" value="C:bacterial-type flagellum"/>
    <property type="evidence" value="ECO:0007669"/>
    <property type="project" value="UniProtKB-SubCell"/>
</dbReference>
<evidence type="ECO:0000256" key="2">
    <source>
        <dbReference type="ARBA" id="ARBA00022525"/>
    </source>
</evidence>
<evidence type="ECO:0000313" key="8">
    <source>
        <dbReference type="Proteomes" id="UP000248926"/>
    </source>
</evidence>
<evidence type="ECO:0000256" key="4">
    <source>
        <dbReference type="RuleBase" id="RU362073"/>
    </source>
</evidence>
<dbReference type="Gene3D" id="6.10.10.10">
    <property type="entry name" value="Flagellar export chaperone, C-terminal domain"/>
    <property type="match status" value="1"/>
</dbReference>
<evidence type="ECO:0000313" key="7">
    <source>
        <dbReference type="EMBL" id="RAO77222.1"/>
    </source>
</evidence>
<dbReference type="EMBL" id="NFZS01000001">
    <property type="protein sequence ID" value="RAO77222.1"/>
    <property type="molecule type" value="Genomic_DNA"/>
</dbReference>
<comment type="caution">
    <text evidence="7">The sequence shown here is derived from an EMBL/GenBank/DDBJ whole genome shotgun (WGS) entry which is preliminary data.</text>
</comment>
<evidence type="ECO:0000256" key="1">
    <source>
        <dbReference type="ARBA" id="ARBA00005709"/>
    </source>
</evidence>
<keyword evidence="8" id="KW-1185">Reference proteome</keyword>
<keyword evidence="2 4" id="KW-0964">Secreted</keyword>
<organism evidence="7 8">
    <name type="scientific">Dyella jiangningensis</name>
    <dbReference type="NCBI Taxonomy" id="1379159"/>
    <lineage>
        <taxon>Bacteria</taxon>
        <taxon>Pseudomonadati</taxon>
        <taxon>Pseudomonadota</taxon>
        <taxon>Gammaproteobacteria</taxon>
        <taxon>Lysobacterales</taxon>
        <taxon>Rhodanobacteraceae</taxon>
        <taxon>Dyella</taxon>
    </lineage>
</organism>
<protein>
    <recommendedName>
        <fullName evidence="4">Flagellin</fullName>
    </recommendedName>
</protein>
<comment type="subcellular location">
    <subcellularLocation>
        <location evidence="4">Secreted</location>
    </subcellularLocation>
    <subcellularLocation>
        <location evidence="4">Bacterial flagellum</location>
    </subcellularLocation>
</comment>
<dbReference type="Pfam" id="PF00669">
    <property type="entry name" value="Flagellin_N"/>
    <property type="match status" value="1"/>
</dbReference>
<dbReference type="PANTHER" id="PTHR42792:SF2">
    <property type="entry name" value="FLAGELLIN"/>
    <property type="match status" value="1"/>
</dbReference>
<dbReference type="Gene3D" id="2.30.220.10">
    <property type="entry name" value="f41 fragment of flagellin, C-terminal domain"/>
    <property type="match status" value="1"/>
</dbReference>
<proteinExistence type="inferred from homology"/>
<dbReference type="GO" id="GO:0005198">
    <property type="term" value="F:structural molecule activity"/>
    <property type="evidence" value="ECO:0007669"/>
    <property type="project" value="UniProtKB-UniRule"/>
</dbReference>
<comment type="similarity">
    <text evidence="1 4">Belongs to the bacterial flagellin family.</text>
</comment>
<dbReference type="PANTHER" id="PTHR42792">
    <property type="entry name" value="FLAGELLIN"/>
    <property type="match status" value="1"/>
</dbReference>
<keyword evidence="3 4" id="KW-0975">Bacterial flagellum</keyword>
<dbReference type="InterPro" id="IPR046358">
    <property type="entry name" value="Flagellin_C"/>
</dbReference>
<keyword evidence="7" id="KW-0282">Flagellum</keyword>
<evidence type="ECO:0000256" key="3">
    <source>
        <dbReference type="ARBA" id="ARBA00023143"/>
    </source>
</evidence>
<evidence type="ECO:0000259" key="6">
    <source>
        <dbReference type="Pfam" id="PF00700"/>
    </source>
</evidence>
<dbReference type="InterPro" id="IPR001492">
    <property type="entry name" value="Flagellin"/>
</dbReference>
<dbReference type="Pfam" id="PF00700">
    <property type="entry name" value="Flagellin_C"/>
    <property type="match status" value="1"/>
</dbReference>
<feature type="domain" description="Flagellin N-terminal" evidence="5">
    <location>
        <begin position="5"/>
        <end position="141"/>
    </location>
</feature>
<dbReference type="SUPFAM" id="SSF64518">
    <property type="entry name" value="Phase 1 flagellin"/>
    <property type="match status" value="1"/>
</dbReference>